<keyword evidence="2" id="KW-1185">Reference proteome</keyword>
<comment type="caution">
    <text evidence="1">The sequence shown here is derived from an EMBL/GenBank/DDBJ whole genome shotgun (WGS) entry which is preliminary data.</text>
</comment>
<reference evidence="1 2" key="1">
    <citation type="submission" date="2019-04" db="EMBL/GenBank/DDBJ databases">
        <title>Bacillus caeni sp. nov., a bacterium isolated from mangrove sediment.</title>
        <authorList>
            <person name="Huang H."/>
            <person name="Mo K."/>
            <person name="Hu Y."/>
        </authorList>
    </citation>
    <scope>NUCLEOTIDE SEQUENCE [LARGE SCALE GENOMIC DNA]</scope>
    <source>
        <strain evidence="1 2">HB172195</strain>
    </source>
</reference>
<protein>
    <submittedName>
        <fullName evidence="1">Fur-regulated basic protein FbpA</fullName>
    </submittedName>
</protein>
<proteinExistence type="predicted"/>
<evidence type="ECO:0000313" key="1">
    <source>
        <dbReference type="EMBL" id="TLS38746.1"/>
    </source>
</evidence>
<dbReference type="RefSeq" id="WP_138121903.1">
    <property type="nucleotide sequence ID" value="NZ_SWLG01000001.1"/>
</dbReference>
<sequence length="52" mass="6220">MQPGQLRQALEKKRRFYINHLIAAGVYKKSDSHLYECTLTDLEKEYQQLSNY</sequence>
<dbReference type="AlphaFoldDB" id="A0A5R9F8U6"/>
<dbReference type="Pfam" id="PF13076">
    <property type="entry name" value="Fur_reg_FbpA"/>
    <property type="match status" value="1"/>
</dbReference>
<dbReference type="EMBL" id="SWLG01000001">
    <property type="protein sequence ID" value="TLS38746.1"/>
    <property type="molecule type" value="Genomic_DNA"/>
</dbReference>
<dbReference type="OrthoDB" id="2974077at2"/>
<name>A0A5R9F8U6_9BACL</name>
<organism evidence="1 2">
    <name type="scientific">Exobacillus caeni</name>
    <dbReference type="NCBI Taxonomy" id="2574798"/>
    <lineage>
        <taxon>Bacteria</taxon>
        <taxon>Bacillati</taxon>
        <taxon>Bacillota</taxon>
        <taxon>Bacilli</taxon>
        <taxon>Bacillales</taxon>
        <taxon>Guptibacillaceae</taxon>
        <taxon>Exobacillus</taxon>
    </lineage>
</organism>
<evidence type="ECO:0000313" key="2">
    <source>
        <dbReference type="Proteomes" id="UP000308230"/>
    </source>
</evidence>
<gene>
    <name evidence="1" type="primary">fbpA</name>
    <name evidence="1" type="ORF">FCL54_00045</name>
</gene>
<dbReference type="Proteomes" id="UP000308230">
    <property type="component" value="Unassembled WGS sequence"/>
</dbReference>
<accession>A0A5R9F8U6</accession>
<dbReference type="InterPro" id="IPR025072">
    <property type="entry name" value="Fur_reg_FbpA"/>
</dbReference>